<protein>
    <submittedName>
        <fullName evidence="1">Uncharacterized protein</fullName>
    </submittedName>
</protein>
<evidence type="ECO:0000313" key="1">
    <source>
        <dbReference type="EMBL" id="CAA9513886.1"/>
    </source>
</evidence>
<name>A0A6J4T5D7_9ACTN</name>
<dbReference type="EMBL" id="CADCVP010000291">
    <property type="protein sequence ID" value="CAA9513886.1"/>
    <property type="molecule type" value="Genomic_DNA"/>
</dbReference>
<organism evidence="1">
    <name type="scientific">uncultured Solirubrobacteraceae bacterium</name>
    <dbReference type="NCBI Taxonomy" id="1162706"/>
    <lineage>
        <taxon>Bacteria</taxon>
        <taxon>Bacillati</taxon>
        <taxon>Actinomycetota</taxon>
        <taxon>Thermoleophilia</taxon>
        <taxon>Solirubrobacterales</taxon>
        <taxon>Solirubrobacteraceae</taxon>
        <taxon>environmental samples</taxon>
    </lineage>
</organism>
<proteinExistence type="predicted"/>
<accession>A0A6J4T5D7</accession>
<dbReference type="AlphaFoldDB" id="A0A6J4T5D7"/>
<reference evidence="1" key="1">
    <citation type="submission" date="2020-02" db="EMBL/GenBank/DDBJ databases">
        <authorList>
            <person name="Meier V. D."/>
        </authorList>
    </citation>
    <scope>NUCLEOTIDE SEQUENCE</scope>
    <source>
        <strain evidence="1">AVDCRST_MAG69</strain>
    </source>
</reference>
<sequence length="100" mass="10941">MRIGVAHTGHPEAAEIVPSDHCVHRFRQRMPVRDPGVQEVAAALLAALENADVSGWPPGWAVSDRPAELWAVSGDIAFPLARTAQPRRWLAVTCLRRGSR</sequence>
<gene>
    <name evidence="1" type="ORF">AVDCRST_MAG69-2646</name>
</gene>